<evidence type="ECO:0000256" key="1">
    <source>
        <dbReference type="ARBA" id="ARBA00001947"/>
    </source>
</evidence>
<evidence type="ECO:0000259" key="7">
    <source>
        <dbReference type="SMART" id="SM00849"/>
    </source>
</evidence>
<evidence type="ECO:0000256" key="2">
    <source>
        <dbReference type="ARBA" id="ARBA00007749"/>
    </source>
</evidence>
<dbReference type="CDD" id="cd07729">
    <property type="entry name" value="AHL_lactonase_MBL-fold"/>
    <property type="match status" value="1"/>
</dbReference>
<evidence type="ECO:0000313" key="9">
    <source>
        <dbReference type="Proteomes" id="UP001212498"/>
    </source>
</evidence>
<comment type="caution">
    <text evidence="8">The sequence shown here is derived from an EMBL/GenBank/DDBJ whole genome shotgun (WGS) entry which is preliminary data.</text>
</comment>
<protein>
    <submittedName>
        <fullName evidence="8">MBL fold metallo-hydrolase</fullName>
    </submittedName>
</protein>
<feature type="transmembrane region" description="Helical" evidence="6">
    <location>
        <begin position="87"/>
        <end position="105"/>
    </location>
</feature>
<accession>A0ABT4TBZ5</accession>
<keyword evidence="3" id="KW-0479">Metal-binding</keyword>
<dbReference type="Gene3D" id="3.60.15.10">
    <property type="entry name" value="Ribonuclease Z/Hydroxyacylglutathione hydrolase-like"/>
    <property type="match status" value="1"/>
</dbReference>
<dbReference type="PANTHER" id="PTHR42978">
    <property type="entry name" value="QUORUM-QUENCHING LACTONASE YTNP-RELATED-RELATED"/>
    <property type="match status" value="1"/>
</dbReference>
<dbReference type="SUPFAM" id="SSF56281">
    <property type="entry name" value="Metallo-hydrolase/oxidoreductase"/>
    <property type="match status" value="1"/>
</dbReference>
<name>A0ABT4TBZ5_9ACTN</name>
<dbReference type="InterPro" id="IPR001279">
    <property type="entry name" value="Metallo-B-lactamas"/>
</dbReference>
<evidence type="ECO:0000256" key="4">
    <source>
        <dbReference type="ARBA" id="ARBA00022801"/>
    </source>
</evidence>
<gene>
    <name evidence="8" type="ORF">OUY24_40920</name>
</gene>
<feature type="domain" description="Metallo-beta-lactamase" evidence="7">
    <location>
        <begin position="215"/>
        <end position="435"/>
    </location>
</feature>
<proteinExistence type="inferred from homology"/>
<feature type="transmembrane region" description="Helical" evidence="6">
    <location>
        <begin position="7"/>
        <end position="26"/>
    </location>
</feature>
<feature type="transmembrane region" description="Helical" evidence="6">
    <location>
        <begin position="32"/>
        <end position="52"/>
    </location>
</feature>
<keyword evidence="6" id="KW-0472">Membrane</keyword>
<dbReference type="EMBL" id="JAPNUD010000247">
    <property type="protein sequence ID" value="MDA0647026.1"/>
    <property type="molecule type" value="Genomic_DNA"/>
</dbReference>
<comment type="similarity">
    <text evidence="2">Belongs to the metallo-beta-lactamase superfamily.</text>
</comment>
<dbReference type="SMART" id="SM00849">
    <property type="entry name" value="Lactamase_B"/>
    <property type="match status" value="1"/>
</dbReference>
<dbReference type="InterPro" id="IPR051013">
    <property type="entry name" value="MBL_superfamily_lactonases"/>
</dbReference>
<dbReference type="PANTHER" id="PTHR42978:SF2">
    <property type="entry name" value="102 KBASES UNSTABLE REGION: FROM 1 TO 119443"/>
    <property type="match status" value="1"/>
</dbReference>
<reference evidence="8 9" key="1">
    <citation type="submission" date="2022-11" db="EMBL/GenBank/DDBJ databases">
        <title>Nonomuraea corallina sp. nov., a new species of the genus Nonomuraea isolated from sea side sediment in Thai sea.</title>
        <authorList>
            <person name="Ngamcharungchit C."/>
            <person name="Matsumoto A."/>
            <person name="Suriyachadkun C."/>
            <person name="Panbangred W."/>
            <person name="Inahashi Y."/>
            <person name="Intra B."/>
        </authorList>
    </citation>
    <scope>NUCLEOTIDE SEQUENCE [LARGE SCALE GENOMIC DNA]</scope>
    <source>
        <strain evidence="8 9">DSM 43553</strain>
    </source>
</reference>
<evidence type="ECO:0000256" key="5">
    <source>
        <dbReference type="ARBA" id="ARBA00022833"/>
    </source>
</evidence>
<dbReference type="InterPro" id="IPR036866">
    <property type="entry name" value="RibonucZ/Hydroxyglut_hydro"/>
</dbReference>
<comment type="cofactor">
    <cofactor evidence="1">
        <name>Zn(2+)</name>
        <dbReference type="ChEBI" id="CHEBI:29105"/>
    </cofactor>
</comment>
<feature type="transmembrane region" description="Helical" evidence="6">
    <location>
        <begin position="59"/>
        <end position="81"/>
    </location>
</feature>
<dbReference type="Pfam" id="PF00753">
    <property type="entry name" value="Lactamase_B"/>
    <property type="match status" value="1"/>
</dbReference>
<evidence type="ECO:0000313" key="8">
    <source>
        <dbReference type="EMBL" id="MDA0647026.1"/>
    </source>
</evidence>
<keyword evidence="4" id="KW-0378">Hydrolase</keyword>
<dbReference type="RefSeq" id="WP_271280120.1">
    <property type="nucleotide sequence ID" value="NZ_BAABFD010000031.1"/>
</dbReference>
<evidence type="ECO:0000256" key="6">
    <source>
        <dbReference type="SAM" id="Phobius"/>
    </source>
</evidence>
<sequence length="496" mass="53421">MKTLGKIALAVLGLLMAAVWLVILRLKDVPPVALVTYGAVLVAFLGGVLWPGRLGRRRALLFLGVPAGLGTLALYFAVVFYVTDAPVLLGAVAVACLLAALAGGVRRGRGGAGPSRRALLTGGAGILLGALAGLSTGPVARHRSEIEARWRRETQAALRAPGGRRPVADGRVRVFPLHVGDTVVPYGQFYGGLDGWEGLPGYVRTLVDKAQITVPVHAYLIDHPRHGLMLVDTGVNGAQAHDHDGYYRHNLASRLLTERNEYRLTPEQDLRVRVARLGYDLKDVTTVFLTHVHEDHAGGLRHLAHARVVLDRRDWEQGTLYAHTFEEVQDALVFPAYGSGPFHAFPESHDHFGDGSVVLLPTPGHSPGHLCVALRMDGGTALFLGDTLYTLPHLAVGQVRQMTVGGQATADQLKAAERVRRTLAADPAMAPLFAHDNTAYQTEAVATAFREGLPEADGFRRLRDHLGGVLTPDWRLRPGHAPAFAPGEGVGRVEFR</sequence>
<keyword evidence="5" id="KW-0862">Zinc</keyword>
<evidence type="ECO:0000256" key="3">
    <source>
        <dbReference type="ARBA" id="ARBA00022723"/>
    </source>
</evidence>
<organism evidence="8 9">
    <name type="scientific">Nonomuraea ferruginea</name>
    <dbReference type="NCBI Taxonomy" id="46174"/>
    <lineage>
        <taxon>Bacteria</taxon>
        <taxon>Bacillati</taxon>
        <taxon>Actinomycetota</taxon>
        <taxon>Actinomycetes</taxon>
        <taxon>Streptosporangiales</taxon>
        <taxon>Streptosporangiaceae</taxon>
        <taxon>Nonomuraea</taxon>
    </lineage>
</organism>
<keyword evidence="9" id="KW-1185">Reference proteome</keyword>
<feature type="transmembrane region" description="Helical" evidence="6">
    <location>
        <begin position="117"/>
        <end position="134"/>
    </location>
</feature>
<keyword evidence="6" id="KW-1133">Transmembrane helix</keyword>
<keyword evidence="6" id="KW-0812">Transmembrane</keyword>
<dbReference type="Proteomes" id="UP001212498">
    <property type="component" value="Unassembled WGS sequence"/>
</dbReference>